<keyword evidence="1" id="KW-0472">Membrane</keyword>
<feature type="transmembrane region" description="Helical" evidence="1">
    <location>
        <begin position="162"/>
        <end position="179"/>
    </location>
</feature>
<evidence type="ECO:0000256" key="1">
    <source>
        <dbReference type="SAM" id="Phobius"/>
    </source>
</evidence>
<proteinExistence type="predicted"/>
<accession>A0A060M7S4</accession>
<dbReference type="PATRIC" id="fig|1246626.3.peg.3571"/>
<evidence type="ECO:0000313" key="2">
    <source>
        <dbReference type="EMBL" id="AIC96129.1"/>
    </source>
</evidence>
<evidence type="ECO:0000313" key="3">
    <source>
        <dbReference type="Proteomes" id="UP000027142"/>
    </source>
</evidence>
<dbReference type="eggNOG" id="ENOG5030ISX">
    <property type="taxonomic scope" value="Bacteria"/>
</dbReference>
<dbReference type="EMBL" id="CP003923">
    <property type="protein sequence ID" value="AIC96129.1"/>
    <property type="molecule type" value="Genomic_DNA"/>
</dbReference>
<organism evidence="2 3">
    <name type="scientific">Shouchella lehensis G1</name>
    <dbReference type="NCBI Taxonomy" id="1246626"/>
    <lineage>
        <taxon>Bacteria</taxon>
        <taxon>Bacillati</taxon>
        <taxon>Bacillota</taxon>
        <taxon>Bacilli</taxon>
        <taxon>Bacillales</taxon>
        <taxon>Bacillaceae</taxon>
        <taxon>Shouchella</taxon>
    </lineage>
</organism>
<protein>
    <submittedName>
        <fullName evidence="2">Uncharacterized protein</fullName>
    </submittedName>
</protein>
<gene>
    <name evidence="2" type="ORF">BleG1_3582</name>
</gene>
<dbReference type="KEGG" id="ble:BleG1_3582"/>
<dbReference type="RefSeq" id="WP_038483761.1">
    <property type="nucleotide sequence ID" value="NZ_CP003923.1"/>
</dbReference>
<keyword evidence="1" id="KW-0812">Transmembrane</keyword>
<name>A0A060M7S4_9BACI</name>
<keyword evidence="3" id="KW-1185">Reference proteome</keyword>
<reference evidence="2 3" key="1">
    <citation type="journal article" date="2014" name="Gene">
        <title>A comparative genomic analysis of the alkalitolerant soil bacterium Bacillus lehensis G1.</title>
        <authorList>
            <person name="Noor Y.M."/>
            <person name="Samsulrizal N.H."/>
            <person name="Jema'on N.A."/>
            <person name="Low K.O."/>
            <person name="Ramli A.N."/>
            <person name="Alias N.I."/>
            <person name="Damis S.I."/>
            <person name="Fuzi S.F."/>
            <person name="Isa M.N."/>
            <person name="Murad A.M."/>
            <person name="Raih M.F."/>
            <person name="Bakar F.D."/>
            <person name="Najimudin N."/>
            <person name="Mahadi N.M."/>
            <person name="Illias R.M."/>
        </authorList>
    </citation>
    <scope>NUCLEOTIDE SEQUENCE [LARGE SCALE GENOMIC DNA]</scope>
    <source>
        <strain evidence="2 3">G1</strain>
    </source>
</reference>
<feature type="transmembrane region" description="Helical" evidence="1">
    <location>
        <begin position="48"/>
        <end position="71"/>
    </location>
</feature>
<feature type="transmembrane region" description="Helical" evidence="1">
    <location>
        <begin position="191"/>
        <end position="209"/>
    </location>
</feature>
<dbReference type="AlphaFoldDB" id="A0A060M7S4"/>
<feature type="transmembrane region" description="Helical" evidence="1">
    <location>
        <begin position="86"/>
        <end position="108"/>
    </location>
</feature>
<sequence>MNKRQKMILLNQDEKDQSIALILKEVNLKPVTFRAFIGSFFQEVGFRYLFWGLGDILYIVGLLLLGVGALYLPDLNSFAKNGHVEYVYFAVFMISPLCYALLYFLGMWKEKLLGTFELKMTLKVSLKEILILRMFMFSGISLIVSTIGSVFIWQLIGQELSLMKLFSLSFASLFLFASMQLLLEFQLPMRCHYWVTPMIWAVIGILFIWKKDLMTQILLYLPLSLIIAISFGFILLFIYLLRYNYLMQKEGTIYYANA</sequence>
<dbReference type="OrthoDB" id="2942080at2"/>
<dbReference type="STRING" id="1246626.BleG1_3582"/>
<keyword evidence="1" id="KW-1133">Transmembrane helix</keyword>
<feature type="transmembrane region" description="Helical" evidence="1">
    <location>
        <begin position="221"/>
        <end position="241"/>
    </location>
</feature>
<dbReference type="HOGENOM" id="CLU_093410_0_0_9"/>
<feature type="transmembrane region" description="Helical" evidence="1">
    <location>
        <begin position="129"/>
        <end position="156"/>
    </location>
</feature>
<dbReference type="Proteomes" id="UP000027142">
    <property type="component" value="Chromosome"/>
</dbReference>